<feature type="compositionally biased region" description="Low complexity" evidence="1">
    <location>
        <begin position="80"/>
        <end position="93"/>
    </location>
</feature>
<evidence type="ECO:0008006" key="5">
    <source>
        <dbReference type="Google" id="ProtNLM"/>
    </source>
</evidence>
<keyword evidence="2" id="KW-0812">Transmembrane</keyword>
<proteinExistence type="predicted"/>
<protein>
    <recommendedName>
        <fullName evidence="5">Serine/arginine repetitive matrix protein 2</fullName>
    </recommendedName>
</protein>
<keyword evidence="4" id="KW-1185">Reference proteome</keyword>
<name>A0ABQ6IPE1_9MICO</name>
<keyword evidence="2" id="KW-1133">Transmembrane helix</keyword>
<keyword evidence="2" id="KW-0472">Membrane</keyword>
<feature type="region of interest" description="Disordered" evidence="1">
    <location>
        <begin position="1"/>
        <end position="93"/>
    </location>
</feature>
<evidence type="ECO:0000256" key="1">
    <source>
        <dbReference type="SAM" id="MobiDB-lite"/>
    </source>
</evidence>
<feature type="transmembrane region" description="Helical" evidence="2">
    <location>
        <begin position="97"/>
        <end position="121"/>
    </location>
</feature>
<dbReference type="RefSeq" id="WP_284303160.1">
    <property type="nucleotide sequence ID" value="NZ_BSUO01000001.1"/>
</dbReference>
<feature type="compositionally biased region" description="Basic and acidic residues" evidence="1">
    <location>
        <begin position="22"/>
        <end position="35"/>
    </location>
</feature>
<dbReference type="Proteomes" id="UP001157126">
    <property type="component" value="Unassembled WGS sequence"/>
</dbReference>
<reference evidence="4" key="1">
    <citation type="journal article" date="2019" name="Int. J. Syst. Evol. Microbiol.">
        <title>The Global Catalogue of Microorganisms (GCM) 10K type strain sequencing project: providing services to taxonomists for standard genome sequencing and annotation.</title>
        <authorList>
            <consortium name="The Broad Institute Genomics Platform"/>
            <consortium name="The Broad Institute Genome Sequencing Center for Infectious Disease"/>
            <person name="Wu L."/>
            <person name="Ma J."/>
        </authorList>
    </citation>
    <scope>NUCLEOTIDE SEQUENCE [LARGE SCALE GENOMIC DNA]</scope>
    <source>
        <strain evidence="4">NBRC 113072</strain>
    </source>
</reference>
<evidence type="ECO:0000313" key="3">
    <source>
        <dbReference type="EMBL" id="GMA39195.1"/>
    </source>
</evidence>
<organism evidence="3 4">
    <name type="scientific">Mobilicoccus caccae</name>
    <dbReference type="NCBI Taxonomy" id="1859295"/>
    <lineage>
        <taxon>Bacteria</taxon>
        <taxon>Bacillati</taxon>
        <taxon>Actinomycetota</taxon>
        <taxon>Actinomycetes</taxon>
        <taxon>Micrococcales</taxon>
        <taxon>Dermatophilaceae</taxon>
        <taxon>Mobilicoccus</taxon>
    </lineage>
</organism>
<gene>
    <name evidence="3" type="ORF">GCM10025883_12400</name>
</gene>
<evidence type="ECO:0000256" key="2">
    <source>
        <dbReference type="SAM" id="Phobius"/>
    </source>
</evidence>
<accession>A0ABQ6IPE1</accession>
<sequence length="257" mass="26584">MSDPTDRPDPLLGWENPAPRVGPRDASGRPQDARPGRTTPPSGPSRPGGTDGSVFVPRQRPSSRRRQEPSGSPRPIPIDPGSSRPGRSSSRPRWSPVAVVLGGVLLLGGLGSLGVSVAGLVTSTAAVFDGALVPPDGLTVPLRADEERTLWADSGMSTRCTVTEPSGGALPIRPRGVSVTVNGESMEAVGAFTARTDGDHRILCTGEQVRVSEADPAVYPEVLGIIGGVFGIVLGVLGITAGMVGRARRGSAGRRRR</sequence>
<evidence type="ECO:0000313" key="4">
    <source>
        <dbReference type="Proteomes" id="UP001157126"/>
    </source>
</evidence>
<comment type="caution">
    <text evidence="3">The sequence shown here is derived from an EMBL/GenBank/DDBJ whole genome shotgun (WGS) entry which is preliminary data.</text>
</comment>
<dbReference type="EMBL" id="BSUO01000001">
    <property type="protein sequence ID" value="GMA39195.1"/>
    <property type="molecule type" value="Genomic_DNA"/>
</dbReference>
<feature type="transmembrane region" description="Helical" evidence="2">
    <location>
        <begin position="222"/>
        <end position="247"/>
    </location>
</feature>
<feature type="compositionally biased region" description="Low complexity" evidence="1">
    <location>
        <begin position="36"/>
        <end position="48"/>
    </location>
</feature>